<gene>
    <name evidence="1" type="ORF">OBBRIDRAFT_117466</name>
</gene>
<evidence type="ECO:0000313" key="2">
    <source>
        <dbReference type="Proteomes" id="UP000250043"/>
    </source>
</evidence>
<reference evidence="1 2" key="1">
    <citation type="submission" date="2016-07" db="EMBL/GenBank/DDBJ databases">
        <title>Draft genome of the white-rot fungus Obba rivulosa 3A-2.</title>
        <authorList>
            <consortium name="DOE Joint Genome Institute"/>
            <person name="Miettinen O."/>
            <person name="Riley R."/>
            <person name="Acob R."/>
            <person name="Barry K."/>
            <person name="Cullen D."/>
            <person name="De Vries R."/>
            <person name="Hainaut M."/>
            <person name="Hatakka A."/>
            <person name="Henrissat B."/>
            <person name="Hilden K."/>
            <person name="Kuo R."/>
            <person name="Labutti K."/>
            <person name="Lipzen A."/>
            <person name="Makela M.R."/>
            <person name="Sandor L."/>
            <person name="Spatafora J.W."/>
            <person name="Grigoriev I.V."/>
            <person name="Hibbett D.S."/>
        </authorList>
    </citation>
    <scope>NUCLEOTIDE SEQUENCE [LARGE SCALE GENOMIC DNA]</scope>
    <source>
        <strain evidence="1 2">3A-2</strain>
    </source>
</reference>
<keyword evidence="2" id="KW-1185">Reference proteome</keyword>
<evidence type="ECO:0000313" key="1">
    <source>
        <dbReference type="EMBL" id="OCH87939.1"/>
    </source>
</evidence>
<dbReference type="EMBL" id="KV722467">
    <property type="protein sequence ID" value="OCH87939.1"/>
    <property type="molecule type" value="Genomic_DNA"/>
</dbReference>
<proteinExistence type="predicted"/>
<dbReference type="AlphaFoldDB" id="A0A8E2DJK2"/>
<protein>
    <submittedName>
        <fullName evidence="1">Uncharacterized protein</fullName>
    </submittedName>
</protein>
<organism evidence="1 2">
    <name type="scientific">Obba rivulosa</name>
    <dbReference type="NCBI Taxonomy" id="1052685"/>
    <lineage>
        <taxon>Eukaryota</taxon>
        <taxon>Fungi</taxon>
        <taxon>Dikarya</taxon>
        <taxon>Basidiomycota</taxon>
        <taxon>Agaricomycotina</taxon>
        <taxon>Agaricomycetes</taxon>
        <taxon>Polyporales</taxon>
        <taxon>Gelatoporiaceae</taxon>
        <taxon>Obba</taxon>
    </lineage>
</organism>
<name>A0A8E2DJK2_9APHY</name>
<dbReference type="Proteomes" id="UP000250043">
    <property type="component" value="Unassembled WGS sequence"/>
</dbReference>
<sequence length="173" mass="19502">MRPHGALHMIQCSISKPGRDIRHGERLRSSPEISEHAANLPRMDDRLSTCLRVSPALHWDLAPLACRRSLVVAWVVTSFAASQRSPSFSISTLLQSFYQSSPLQETASLWPSLLSGCHCKELSGKEAIGRWWRSDSGLNFSGPGRPCKDRKLRFMLPCLQMTLSRSWRARSRT</sequence>
<accession>A0A8E2DJK2</accession>